<dbReference type="PANTHER" id="PTHR24421">
    <property type="entry name" value="NITRATE/NITRITE SENSOR PROTEIN NARX-RELATED"/>
    <property type="match status" value="1"/>
</dbReference>
<dbReference type="PROSITE" id="PS50109">
    <property type="entry name" value="HIS_KIN"/>
    <property type="match status" value="1"/>
</dbReference>
<comment type="catalytic activity">
    <reaction evidence="1">
        <text>ATP + protein L-histidine = ADP + protein N-phospho-L-histidine.</text>
        <dbReference type="EC" id="2.7.13.3"/>
    </reaction>
</comment>
<feature type="domain" description="Histidine kinase" evidence="10">
    <location>
        <begin position="337"/>
        <end position="421"/>
    </location>
</feature>
<feature type="transmembrane region" description="Helical" evidence="9">
    <location>
        <begin position="96"/>
        <end position="122"/>
    </location>
</feature>
<dbReference type="InterPro" id="IPR011712">
    <property type="entry name" value="Sig_transdc_His_kin_sub3_dim/P"/>
</dbReference>
<dbReference type="InterPro" id="IPR003594">
    <property type="entry name" value="HATPase_dom"/>
</dbReference>
<dbReference type="CDD" id="cd16917">
    <property type="entry name" value="HATPase_UhpB-NarQ-NarX-like"/>
    <property type="match status" value="1"/>
</dbReference>
<dbReference type="SUPFAM" id="SSF55874">
    <property type="entry name" value="ATPase domain of HSP90 chaperone/DNA topoisomerase II/histidine kinase"/>
    <property type="match status" value="1"/>
</dbReference>
<dbReference type="Gene3D" id="3.30.565.10">
    <property type="entry name" value="Histidine kinase-like ATPase, C-terminal domain"/>
    <property type="match status" value="1"/>
</dbReference>
<evidence type="ECO:0000259" key="10">
    <source>
        <dbReference type="PROSITE" id="PS50109"/>
    </source>
</evidence>
<name>A0ABM7UAP4_9ACTO</name>
<evidence type="ECO:0000256" key="7">
    <source>
        <dbReference type="ARBA" id="ARBA00022840"/>
    </source>
</evidence>
<organism evidence="11 12">
    <name type="scientific">Actinomyces capricornis</name>
    <dbReference type="NCBI Taxonomy" id="2755559"/>
    <lineage>
        <taxon>Bacteria</taxon>
        <taxon>Bacillati</taxon>
        <taxon>Actinomycetota</taxon>
        <taxon>Actinomycetes</taxon>
        <taxon>Actinomycetales</taxon>
        <taxon>Actinomycetaceae</taxon>
        <taxon>Actinomyces</taxon>
    </lineage>
</organism>
<dbReference type="EMBL" id="AP025017">
    <property type="protein sequence ID" value="BDA64403.1"/>
    <property type="molecule type" value="Genomic_DNA"/>
</dbReference>
<dbReference type="Pfam" id="PF07730">
    <property type="entry name" value="HisKA_3"/>
    <property type="match status" value="1"/>
</dbReference>
<keyword evidence="4" id="KW-0808">Transferase</keyword>
<dbReference type="EC" id="2.7.13.3" evidence="2"/>
<keyword evidence="9" id="KW-0472">Membrane</keyword>
<evidence type="ECO:0000256" key="2">
    <source>
        <dbReference type="ARBA" id="ARBA00012438"/>
    </source>
</evidence>
<evidence type="ECO:0000256" key="1">
    <source>
        <dbReference type="ARBA" id="ARBA00000085"/>
    </source>
</evidence>
<dbReference type="Proteomes" id="UP000824496">
    <property type="component" value="Chromosome"/>
</dbReference>
<evidence type="ECO:0000256" key="8">
    <source>
        <dbReference type="ARBA" id="ARBA00023012"/>
    </source>
</evidence>
<evidence type="ECO:0000256" key="3">
    <source>
        <dbReference type="ARBA" id="ARBA00022553"/>
    </source>
</evidence>
<feature type="transmembrane region" description="Helical" evidence="9">
    <location>
        <begin position="151"/>
        <end position="175"/>
    </location>
</feature>
<keyword evidence="7" id="KW-0067">ATP-binding</keyword>
<keyword evidence="6" id="KW-0418">Kinase</keyword>
<dbReference type="InterPro" id="IPR036890">
    <property type="entry name" value="HATPase_C_sf"/>
</dbReference>
<dbReference type="InterPro" id="IPR050482">
    <property type="entry name" value="Sensor_HK_TwoCompSys"/>
</dbReference>
<evidence type="ECO:0000256" key="9">
    <source>
        <dbReference type="SAM" id="Phobius"/>
    </source>
</evidence>
<dbReference type="RefSeq" id="WP_223912489.1">
    <property type="nucleotide sequence ID" value="NZ_AP025017.1"/>
</dbReference>
<dbReference type="PANTHER" id="PTHR24421:SF10">
    <property type="entry name" value="NITRATE_NITRITE SENSOR PROTEIN NARQ"/>
    <property type="match status" value="1"/>
</dbReference>
<keyword evidence="5" id="KW-0547">Nucleotide-binding</keyword>
<keyword evidence="8" id="KW-0902">Two-component regulatory system</keyword>
<keyword evidence="3" id="KW-0597">Phosphoprotein</keyword>
<dbReference type="InterPro" id="IPR005467">
    <property type="entry name" value="His_kinase_dom"/>
</dbReference>
<dbReference type="Pfam" id="PF02518">
    <property type="entry name" value="HATPase_c"/>
    <property type="match status" value="1"/>
</dbReference>
<keyword evidence="9" id="KW-0812">Transmembrane</keyword>
<evidence type="ECO:0000256" key="6">
    <source>
        <dbReference type="ARBA" id="ARBA00022777"/>
    </source>
</evidence>
<evidence type="ECO:0000256" key="5">
    <source>
        <dbReference type="ARBA" id="ARBA00022741"/>
    </source>
</evidence>
<protein>
    <recommendedName>
        <fullName evidence="2">histidine kinase</fullName>
        <ecNumber evidence="2">2.7.13.3</ecNumber>
    </recommendedName>
</protein>
<keyword evidence="12" id="KW-1185">Reference proteome</keyword>
<dbReference type="Gene3D" id="1.20.5.1930">
    <property type="match status" value="1"/>
</dbReference>
<reference evidence="11 12" key="1">
    <citation type="submission" date="2021-08" db="EMBL/GenBank/DDBJ databases">
        <title>Whole genome sequence of novel Actinomyces species strain MAS-1.</title>
        <authorList>
            <person name="Saito M."/>
            <person name="Kuwahara N."/>
            <person name="Takizawa T."/>
            <person name="Gotouda H."/>
            <person name="Ochiai T."/>
        </authorList>
    </citation>
    <scope>NUCLEOTIDE SEQUENCE [LARGE SCALE GENOMIC DNA]</scope>
    <source>
        <strain evidence="11 12">MAS-1</strain>
    </source>
</reference>
<evidence type="ECO:0000256" key="4">
    <source>
        <dbReference type="ARBA" id="ARBA00022679"/>
    </source>
</evidence>
<evidence type="ECO:0000313" key="12">
    <source>
        <dbReference type="Proteomes" id="UP000824496"/>
    </source>
</evidence>
<feature type="transmembrane region" description="Helical" evidence="9">
    <location>
        <begin position="30"/>
        <end position="54"/>
    </location>
</feature>
<accession>A0ABM7UAP4</accession>
<sequence>MSPGRRSPGRRSPGHLARIVAWELLHALAWAPLALLGILAILFFHLTVPIGAAVQRAIARRLGAHAASGRPSGERLSPWLLSRVAEAAFWRQDLPLCLGAFLLGLASAYITSNGLTIAVAMITVPLSASRAQPVTVRLNGPALVVTDPTTAWWLILLGVAVLALTAALLLGVGVVRLRLITALSGDREEPRVRRLRAEVGQLTASRATLMDAFEVERARIERDLHDGAQQDLVALTMSLGALRLSAESLPDEEISQAARASLLSGVDAAQDRAEAALGSLRETVHGIRPEVLSERGLVPALRDLAGRAPLPTAVVITGDDGDLAAISPPVATVVYFAVAEALTNAAKHARAGHATVTVRCSGASLNATVSDDGVGGADPRRERATGLRGMEQRVESIGGRLEVHSPPGGGTRLSMTTPLVPPWGAHSAVPPALAGPPVAP</sequence>
<evidence type="ECO:0000313" key="11">
    <source>
        <dbReference type="EMBL" id="BDA64403.1"/>
    </source>
</evidence>
<keyword evidence="9" id="KW-1133">Transmembrane helix</keyword>
<gene>
    <name evidence="11" type="ORF">MANAM107_12370</name>
</gene>
<proteinExistence type="predicted"/>